<dbReference type="InterPro" id="IPR047545">
    <property type="entry name" value="BRcat_RBR_RNF216"/>
</dbReference>
<dbReference type="InterPro" id="IPR044066">
    <property type="entry name" value="TRIAD_supradom"/>
</dbReference>
<evidence type="ECO:0000256" key="4">
    <source>
        <dbReference type="ARBA" id="ARBA00022737"/>
    </source>
</evidence>
<keyword evidence="3" id="KW-0479">Metal-binding</keyword>
<dbReference type="InterPro" id="IPR047546">
    <property type="entry name" value="Rcat_RBR_RNF216"/>
</dbReference>
<keyword evidence="2" id="KW-0808">Transferase</keyword>
<evidence type="ECO:0000256" key="6">
    <source>
        <dbReference type="ARBA" id="ARBA00022786"/>
    </source>
</evidence>
<protein>
    <recommendedName>
        <fullName evidence="8">RING-type domain-containing protein</fullName>
    </recommendedName>
</protein>
<dbReference type="PANTHER" id="PTHR22770">
    <property type="entry name" value="UBIQUITIN CONJUGATING ENZYME 7 INTERACTING PROTEIN-RELATED"/>
    <property type="match status" value="1"/>
</dbReference>
<dbReference type="EMBL" id="JAPWTJ010001589">
    <property type="protein sequence ID" value="KAJ8970697.1"/>
    <property type="molecule type" value="Genomic_DNA"/>
</dbReference>
<evidence type="ECO:0000256" key="2">
    <source>
        <dbReference type="ARBA" id="ARBA00022679"/>
    </source>
</evidence>
<dbReference type="PROSITE" id="PS51873">
    <property type="entry name" value="TRIAD"/>
    <property type="match status" value="1"/>
</dbReference>
<keyword evidence="7" id="KW-0862">Zinc</keyword>
<sequence length="583" mass="67824">MNQQGMQTPHSILRELFPGITDQRINEIMVLVEEDNPGDSFEGKLENMIILLADEGAWGGPISDFHYGNSSSQPPPVDNDSQLNLHYEQLCLIFEDACPDFLWQYCKENRLNFDIEVAIDEFNERGYKKIEIDPLTIWEQLRDALPDADPAYLKTNANNLARLPPQELNKFLQNAIDKVDYPTMQDYLKQKKENDELAIYKTPFNVEKFLEIIPNLMETFSDPQRKKCLDENSTDSDIKYAMTFLYNQYSFIRKKYIDQLFAWRKKDLVEVCERLDKMRKSLRRPRPRLEVADTNNVALLQEVTYLKNRRALKNVLKLRDEHYRLAKEEARKYNLLESCGCCFDEELIPEECYCCMKGCMFCKECVRTGAEAIVGNAQFKFPCFNKCDSEFSLHTLQMVLPRKTFDRIVQKIASEDIRRANVDGLETCPFCDFAMVLPDNEKIFKCINQECLIESCRTCRHKSHIPLRCNEIEYDEDVRRRTYIENKMTEALTRTCYNCAKKFIKSSGCNKMVCVCGAKMCYQCGAAVSDYRHFGSGKCPLHSNDAEIDLRRVLEGGTRAKQELGDVQIKFDPTVNIEDFYRA</sequence>
<dbReference type="PANTHER" id="PTHR22770:SF47">
    <property type="entry name" value="E3 UBIQUITIN-PROTEIN LIGASE RNF216"/>
    <property type="match status" value="1"/>
</dbReference>
<evidence type="ECO:0000256" key="3">
    <source>
        <dbReference type="ARBA" id="ARBA00022723"/>
    </source>
</evidence>
<dbReference type="Proteomes" id="UP001162164">
    <property type="component" value="Unassembled WGS sequence"/>
</dbReference>
<evidence type="ECO:0000259" key="8">
    <source>
        <dbReference type="PROSITE" id="PS51873"/>
    </source>
</evidence>
<accession>A0ABQ9J0M3</accession>
<dbReference type="CDD" id="cd20339">
    <property type="entry name" value="BRcat_RBR_RNF216"/>
    <property type="match status" value="1"/>
</dbReference>
<organism evidence="9 10">
    <name type="scientific">Molorchus minor</name>
    <dbReference type="NCBI Taxonomy" id="1323400"/>
    <lineage>
        <taxon>Eukaryota</taxon>
        <taxon>Metazoa</taxon>
        <taxon>Ecdysozoa</taxon>
        <taxon>Arthropoda</taxon>
        <taxon>Hexapoda</taxon>
        <taxon>Insecta</taxon>
        <taxon>Pterygota</taxon>
        <taxon>Neoptera</taxon>
        <taxon>Endopterygota</taxon>
        <taxon>Coleoptera</taxon>
        <taxon>Polyphaga</taxon>
        <taxon>Cucujiformia</taxon>
        <taxon>Chrysomeloidea</taxon>
        <taxon>Cerambycidae</taxon>
        <taxon>Lamiinae</taxon>
        <taxon>Monochamini</taxon>
        <taxon>Molorchus</taxon>
    </lineage>
</organism>
<dbReference type="SUPFAM" id="SSF57850">
    <property type="entry name" value="RING/U-box"/>
    <property type="match status" value="1"/>
</dbReference>
<feature type="domain" description="RING-type" evidence="8">
    <location>
        <begin position="335"/>
        <end position="545"/>
    </location>
</feature>
<dbReference type="Pfam" id="PF26200">
    <property type="entry name" value="Rcat_RNF216"/>
    <property type="match status" value="1"/>
</dbReference>
<keyword evidence="5" id="KW-0863">Zinc-finger</keyword>
<evidence type="ECO:0000256" key="1">
    <source>
        <dbReference type="ARBA" id="ARBA00004906"/>
    </source>
</evidence>
<evidence type="ECO:0000256" key="5">
    <source>
        <dbReference type="ARBA" id="ARBA00022771"/>
    </source>
</evidence>
<comment type="caution">
    <text evidence="9">The sequence shown here is derived from an EMBL/GenBank/DDBJ whole genome shotgun (WGS) entry which is preliminary data.</text>
</comment>
<evidence type="ECO:0000256" key="7">
    <source>
        <dbReference type="ARBA" id="ARBA00022833"/>
    </source>
</evidence>
<reference evidence="9" key="1">
    <citation type="journal article" date="2023" name="Insect Mol. Biol.">
        <title>Genome sequencing provides insights into the evolution of gene families encoding plant cell wall-degrading enzymes in longhorned beetles.</title>
        <authorList>
            <person name="Shin N.R."/>
            <person name="Okamura Y."/>
            <person name="Kirsch R."/>
            <person name="Pauchet Y."/>
        </authorList>
    </citation>
    <scope>NUCLEOTIDE SEQUENCE</scope>
    <source>
        <strain evidence="9">MMC_N1</strain>
    </source>
</reference>
<evidence type="ECO:0000313" key="10">
    <source>
        <dbReference type="Proteomes" id="UP001162164"/>
    </source>
</evidence>
<keyword evidence="6" id="KW-0833">Ubl conjugation pathway</keyword>
<keyword evidence="4" id="KW-0677">Repeat</keyword>
<dbReference type="CDD" id="cd20353">
    <property type="entry name" value="Rcat_RBR_RNF216"/>
    <property type="match status" value="1"/>
</dbReference>
<dbReference type="InterPro" id="IPR051628">
    <property type="entry name" value="LUBAC_E3_Ligases"/>
</dbReference>
<comment type="pathway">
    <text evidence="1">Protein modification; protein ubiquitination.</text>
</comment>
<keyword evidence="10" id="KW-1185">Reference proteome</keyword>
<proteinExistence type="predicted"/>
<gene>
    <name evidence="9" type="ORF">NQ317_000595</name>
</gene>
<dbReference type="Gene3D" id="1.20.120.1750">
    <property type="match status" value="1"/>
</dbReference>
<evidence type="ECO:0000313" key="9">
    <source>
        <dbReference type="EMBL" id="KAJ8970697.1"/>
    </source>
</evidence>
<name>A0ABQ9J0M3_9CUCU</name>